<accession>A0AC61THV3</accession>
<dbReference type="EMBL" id="CP084506">
    <property type="protein sequence ID" value="UCQ00274.1"/>
    <property type="molecule type" value="Genomic_DNA"/>
</dbReference>
<gene>
    <name evidence="1" type="ORF">DCL27_00210</name>
</gene>
<name>A0AC61THV3_EDWTA</name>
<organism evidence="1 2">
    <name type="scientific">Edwardsiella tarda ATCC 15947 = NBRC 105688</name>
    <dbReference type="NCBI Taxonomy" id="667121"/>
    <lineage>
        <taxon>Bacteria</taxon>
        <taxon>Pseudomonadati</taxon>
        <taxon>Pseudomonadota</taxon>
        <taxon>Gammaproteobacteria</taxon>
        <taxon>Enterobacterales</taxon>
        <taxon>Hafniaceae</taxon>
        <taxon>Edwardsiella</taxon>
    </lineage>
</organism>
<sequence>MNVRKEQCGRCGYAGSISYVEIKTVQRELVTPREMIDIAGDIASYAIKKASESGKDISGRDMENIFALAGLMIPDGLR</sequence>
<protein>
    <submittedName>
        <fullName evidence="1">Uncharacterized protein</fullName>
    </submittedName>
</protein>
<proteinExistence type="predicted"/>
<keyword evidence="2" id="KW-1185">Reference proteome</keyword>
<evidence type="ECO:0000313" key="2">
    <source>
        <dbReference type="Proteomes" id="UP000245918"/>
    </source>
</evidence>
<dbReference type="Proteomes" id="UP000245918">
    <property type="component" value="Chromosome"/>
</dbReference>
<evidence type="ECO:0000313" key="1">
    <source>
        <dbReference type="EMBL" id="UCQ00274.1"/>
    </source>
</evidence>
<reference evidence="1" key="1">
    <citation type="submission" date="2021-09" db="EMBL/GenBank/DDBJ databases">
        <title>Comparative genomics of Edwardsiella genus reveals species-based diversity.</title>
        <authorList>
            <person name="Tekedar H.C."/>
            <person name="Kumru S."/>
            <person name="Waldbieser G.C."/>
            <person name="Reichley S.R."/>
            <person name="Lawrence M.L."/>
            <person name="Griffin M.J."/>
        </authorList>
    </citation>
    <scope>NUCLEOTIDE SEQUENCE</scope>
    <source>
        <strain evidence="1">ATCC 15947</strain>
    </source>
</reference>